<dbReference type="Pfam" id="PF00925">
    <property type="entry name" value="GTP_cyclohydro2"/>
    <property type="match status" value="2"/>
</dbReference>
<feature type="domain" description="GTP cyclohydrolase II" evidence="1">
    <location>
        <begin position="230"/>
        <end position="375"/>
    </location>
</feature>
<keyword evidence="4" id="KW-1185">Reference proteome</keyword>
<dbReference type="Gene3D" id="3.40.50.10990">
    <property type="entry name" value="GTP cyclohydrolase II"/>
    <property type="match status" value="2"/>
</dbReference>
<evidence type="ECO:0000313" key="4">
    <source>
        <dbReference type="Proteomes" id="UP000751190"/>
    </source>
</evidence>
<dbReference type="Pfam" id="PF12471">
    <property type="entry name" value="GTP_CH_N"/>
    <property type="match status" value="2"/>
</dbReference>
<proteinExistence type="predicted"/>
<evidence type="ECO:0000259" key="1">
    <source>
        <dbReference type="Pfam" id="PF00925"/>
    </source>
</evidence>
<dbReference type="AlphaFoldDB" id="A0A8J6CF81"/>
<comment type="caution">
    <text evidence="3">The sequence shown here is derived from an EMBL/GenBank/DDBJ whole genome shotgun (WGS) entry which is preliminary data.</text>
</comment>
<evidence type="ECO:0008006" key="5">
    <source>
        <dbReference type="Google" id="ProtNLM"/>
    </source>
</evidence>
<dbReference type="PANTHER" id="PTHR47259">
    <property type="match status" value="1"/>
</dbReference>
<evidence type="ECO:0000313" key="3">
    <source>
        <dbReference type="EMBL" id="KAG8467735.1"/>
    </source>
</evidence>
<dbReference type="EMBL" id="JAGTXO010000005">
    <property type="protein sequence ID" value="KAG8467735.1"/>
    <property type="molecule type" value="Genomic_DNA"/>
</dbReference>
<protein>
    <recommendedName>
        <fullName evidence="5">GTP cyclohydrolase II</fullName>
    </recommendedName>
</protein>
<dbReference type="NCBIfam" id="NF005536">
    <property type="entry name" value="PRK07198.1"/>
    <property type="match status" value="2"/>
</dbReference>
<evidence type="ECO:0000259" key="2">
    <source>
        <dbReference type="Pfam" id="PF12471"/>
    </source>
</evidence>
<dbReference type="InterPro" id="IPR032677">
    <property type="entry name" value="GTP_cyclohydro_II"/>
</dbReference>
<feature type="domain" description="GTP cyclohydrolase II" evidence="1">
    <location>
        <begin position="666"/>
        <end position="809"/>
    </location>
</feature>
<dbReference type="InterPro" id="IPR036144">
    <property type="entry name" value="RibA-like_sf"/>
</dbReference>
<dbReference type="InterPro" id="IPR022163">
    <property type="entry name" value="GTP_CH_N"/>
</dbReference>
<dbReference type="PANTHER" id="PTHR47259:SF2">
    <property type="entry name" value="URACIL-REGULATED PROTEIN 1"/>
    <property type="match status" value="1"/>
</dbReference>
<dbReference type="SUPFAM" id="SSF142695">
    <property type="entry name" value="RibA-like"/>
    <property type="match status" value="2"/>
</dbReference>
<reference evidence="3" key="1">
    <citation type="submission" date="2021-05" db="EMBL/GenBank/DDBJ databases">
        <title>The genome of the haptophyte Pavlova lutheri (Diacronema luteri, Pavlovales) - a model for lipid biosynthesis in eukaryotic algae.</title>
        <authorList>
            <person name="Hulatt C.J."/>
            <person name="Posewitz M.C."/>
        </authorList>
    </citation>
    <scope>NUCLEOTIDE SEQUENCE</scope>
    <source>
        <strain evidence="3">NIVA-4/92</strain>
    </source>
</reference>
<accession>A0A8J6CF81</accession>
<gene>
    <name evidence="3" type="ORF">KFE25_006787</name>
</gene>
<feature type="domain" description="GTP cyclohydrolase N-terminal" evidence="2">
    <location>
        <begin position="10"/>
        <end position="201"/>
    </location>
</feature>
<name>A0A8J6CF81_DIALT</name>
<organism evidence="3 4">
    <name type="scientific">Diacronema lutheri</name>
    <name type="common">Unicellular marine alga</name>
    <name type="synonym">Monochrysis lutheri</name>
    <dbReference type="NCBI Taxonomy" id="2081491"/>
    <lineage>
        <taxon>Eukaryota</taxon>
        <taxon>Haptista</taxon>
        <taxon>Haptophyta</taxon>
        <taxon>Pavlovophyceae</taxon>
        <taxon>Pavlovales</taxon>
        <taxon>Pavlovaceae</taxon>
        <taxon>Diacronema</taxon>
    </lineage>
</organism>
<dbReference type="OrthoDB" id="57939at2759"/>
<dbReference type="Proteomes" id="UP000751190">
    <property type="component" value="Unassembled WGS sequence"/>
</dbReference>
<feature type="domain" description="GTP cyclohydrolase N-terminal" evidence="2">
    <location>
        <begin position="445"/>
        <end position="633"/>
    </location>
</feature>
<sequence>MSLHPSTPHAIKLTTHPQQFGIDPVPVHWGDVDPKRRGPVISTVSEPGKRNAIGAHSGTYSIYRALALAKSGLDRNFRPDFTNTLPGEIFLKGPFTAWSEPDCIVSLDPWGHLCQGIFADELARGELDLRPTIAVTRSHLDIPEIKDAIKQGRIKQDGVVLSSNGLVVVTKSAVEPVWFLPGVARRFNCSETDLRVTLHEQTGGMYPELITRPDLKLFLPPINGTTVYMIGDVATIPDPSKPLCVRLHDESGDSDIFGSDRSSCRASLLFGIERCIEAAQRGGAGLIIYTRQEGNALGEVTKFMIYNARRRMGDSVAAYFAEADRVAGLSDQRLHELTPDILHWLGVTRIDEFVSESETKYDAIVSAGIPIGARVGLPADRVPPTARVESAAQEGQRLEKRRSTEGAELLLPTRMPSNAARLSVASRCAPGKNGSTADGAPHGRHIVLVSHPRLYSAEPLPLRWGASTSELRGPVVATLTKPQFRNAIGVHSGATAVHRATAVAKGLLPAGRPLELASTQPMVRIGPHPAWMHPERIVSIDPWGANVLDAFPLAAERGVDLQPSIAIARADLAIAEIREAVSAGRLRVDGSVLTADSVVHGVKCAIEPVWHLPGIAKRFGLTEVTLRQSLFEQTGGMYPELITRTDIEVFLPPIGGCTIYIFGDPATIPDESKPLTVRVHDECNGSDVFGSDICTCRPYLFHGIEECVLTAQQGGAGVIVYNRKEGRALGEVTKFMVYNARKRQVGGDTAQQYFARTESIAGVQDMRFQELMPDPLHWLGITKIDRFISMSNMKYDAVTESGIRIVERVDIPEELIPCDAHVEIDAKVFAGYFPGAKKPKTYDELQKTIGRGLQ</sequence>